<keyword evidence="1" id="KW-0732">Signal</keyword>
<protein>
    <submittedName>
        <fullName evidence="2">Uncharacterized protein</fullName>
    </submittedName>
</protein>
<dbReference type="STRING" id="372326.A0A1V4L0N7"/>
<gene>
    <name evidence="2" type="ORF">AV530_010107</name>
</gene>
<dbReference type="OrthoDB" id="5982258at2759"/>
<sequence length="121" mass="13466">MMWLSWKLFLFLSLTGCLSEYSEAVPGLPTSYAAILRIKSASSSLASFNSKNRPRLSSPSLGSVSSPGWRGAAQHYHYPTNLYHLSEAFKHDELKVQETIFASALCSHGIYIAQQEQLQNI</sequence>
<accession>A0A1V4L0N7</accession>
<evidence type="ECO:0000313" key="2">
    <source>
        <dbReference type="EMBL" id="OPJ90299.1"/>
    </source>
</evidence>
<dbReference type="AlphaFoldDB" id="A0A1V4L0N7"/>
<evidence type="ECO:0000313" key="3">
    <source>
        <dbReference type="Proteomes" id="UP000190648"/>
    </source>
</evidence>
<comment type="caution">
    <text evidence="2">The sequence shown here is derived from an EMBL/GenBank/DDBJ whole genome shotgun (WGS) entry which is preliminary data.</text>
</comment>
<dbReference type="Proteomes" id="UP000190648">
    <property type="component" value="Unassembled WGS sequence"/>
</dbReference>
<reference evidence="2 3" key="1">
    <citation type="submission" date="2016-02" db="EMBL/GenBank/DDBJ databases">
        <title>Band-tailed pigeon sequencing and assembly.</title>
        <authorList>
            <person name="Soares A.E."/>
            <person name="Novak B.J."/>
            <person name="Rice E.S."/>
            <person name="O'Connell B."/>
            <person name="Chang D."/>
            <person name="Weber S."/>
            <person name="Shapiro B."/>
        </authorList>
    </citation>
    <scope>NUCLEOTIDE SEQUENCE [LARGE SCALE GENOMIC DNA]</scope>
    <source>
        <strain evidence="2">BTP2013</strain>
        <tissue evidence="2">Blood</tissue>
    </source>
</reference>
<keyword evidence="3" id="KW-1185">Reference proteome</keyword>
<feature type="signal peptide" evidence="1">
    <location>
        <begin position="1"/>
        <end position="19"/>
    </location>
</feature>
<evidence type="ECO:0000256" key="1">
    <source>
        <dbReference type="SAM" id="SignalP"/>
    </source>
</evidence>
<name>A0A1V4L0N7_PATFA</name>
<proteinExistence type="predicted"/>
<organism evidence="2 3">
    <name type="scientific">Patagioenas fasciata monilis</name>
    <dbReference type="NCBI Taxonomy" id="372326"/>
    <lineage>
        <taxon>Eukaryota</taxon>
        <taxon>Metazoa</taxon>
        <taxon>Chordata</taxon>
        <taxon>Craniata</taxon>
        <taxon>Vertebrata</taxon>
        <taxon>Euteleostomi</taxon>
        <taxon>Archelosauria</taxon>
        <taxon>Archosauria</taxon>
        <taxon>Dinosauria</taxon>
        <taxon>Saurischia</taxon>
        <taxon>Theropoda</taxon>
        <taxon>Coelurosauria</taxon>
        <taxon>Aves</taxon>
        <taxon>Neognathae</taxon>
        <taxon>Neoaves</taxon>
        <taxon>Columbimorphae</taxon>
        <taxon>Columbiformes</taxon>
        <taxon>Columbidae</taxon>
        <taxon>Patagioenas</taxon>
    </lineage>
</organism>
<feature type="chain" id="PRO_5012889503" evidence="1">
    <location>
        <begin position="20"/>
        <end position="121"/>
    </location>
</feature>
<dbReference type="EMBL" id="LSYS01000355">
    <property type="protein sequence ID" value="OPJ90299.1"/>
    <property type="molecule type" value="Genomic_DNA"/>
</dbReference>